<evidence type="ECO:0000256" key="2">
    <source>
        <dbReference type="SAM" id="MobiDB-lite"/>
    </source>
</evidence>
<protein>
    <submittedName>
        <fullName evidence="3">Uncharacterized protein</fullName>
    </submittedName>
</protein>
<dbReference type="EMBL" id="MPUH01001811">
    <property type="protein sequence ID" value="OMJ66133.1"/>
    <property type="molecule type" value="Genomic_DNA"/>
</dbReference>
<proteinExistence type="predicted"/>
<feature type="coiled-coil region" evidence="1">
    <location>
        <begin position="112"/>
        <end position="206"/>
    </location>
</feature>
<evidence type="ECO:0000313" key="4">
    <source>
        <dbReference type="Proteomes" id="UP000187209"/>
    </source>
</evidence>
<reference evidence="3 4" key="1">
    <citation type="submission" date="2016-11" db="EMBL/GenBank/DDBJ databases">
        <title>The macronuclear genome of Stentor coeruleus: a giant cell with tiny introns.</title>
        <authorList>
            <person name="Slabodnick M."/>
            <person name="Ruby J.G."/>
            <person name="Reiff S.B."/>
            <person name="Swart E.C."/>
            <person name="Gosai S."/>
            <person name="Prabakaran S."/>
            <person name="Witkowska E."/>
            <person name="Larue G.E."/>
            <person name="Fisher S."/>
            <person name="Freeman R.M."/>
            <person name="Gunawardena J."/>
            <person name="Chu W."/>
            <person name="Stover N.A."/>
            <person name="Gregory B.D."/>
            <person name="Nowacki M."/>
            <person name="Derisi J."/>
            <person name="Roy S.W."/>
            <person name="Marshall W.F."/>
            <person name="Sood P."/>
        </authorList>
    </citation>
    <scope>NUCLEOTIDE SEQUENCE [LARGE SCALE GENOMIC DNA]</scope>
    <source>
        <strain evidence="3">WM001</strain>
    </source>
</reference>
<feature type="compositionally biased region" description="Basic and acidic residues" evidence="2">
    <location>
        <begin position="50"/>
        <end position="60"/>
    </location>
</feature>
<feature type="region of interest" description="Disordered" evidence="2">
    <location>
        <begin position="25"/>
        <end position="60"/>
    </location>
</feature>
<dbReference type="Proteomes" id="UP000187209">
    <property type="component" value="Unassembled WGS sequence"/>
</dbReference>
<accession>A0A1R2ANL9</accession>
<name>A0A1R2ANL9_9CILI</name>
<evidence type="ECO:0000313" key="3">
    <source>
        <dbReference type="EMBL" id="OMJ66133.1"/>
    </source>
</evidence>
<dbReference type="AlphaFoldDB" id="A0A1R2ANL9"/>
<keyword evidence="1" id="KW-0175">Coiled coil</keyword>
<gene>
    <name evidence="3" type="ORF">SteCoe_37136</name>
</gene>
<sequence length="280" mass="33213">MNSRWYIPPFKGSKAGAAKVANKQEINDDTYNRDDQLINLSSKLDTPEETNTKQEKQPEIETLKQSISRLENALKELDEEHNSQMLYLNQEQNHIVEEIEAINLNRNSKTKYNGFQEKVEVQKEEVHKLKKENEFIRQELDNIAEKEETLYFELQEKKRKLKEVKEEFLKKDKEAQLYNQEYKNSIKELQEKIEDLSKVNKLEKVKNAIAKEYLQKITRKKNATDEKLEDYKIIALKSEFRIVKLQIQDIDKEISEIPASLINHSNSIISQTYDYTDSYY</sequence>
<comment type="caution">
    <text evidence="3">The sequence shown here is derived from an EMBL/GenBank/DDBJ whole genome shotgun (WGS) entry which is preliminary data.</text>
</comment>
<evidence type="ECO:0000256" key="1">
    <source>
        <dbReference type="SAM" id="Coils"/>
    </source>
</evidence>
<keyword evidence="4" id="KW-1185">Reference proteome</keyword>
<organism evidence="3 4">
    <name type="scientific">Stentor coeruleus</name>
    <dbReference type="NCBI Taxonomy" id="5963"/>
    <lineage>
        <taxon>Eukaryota</taxon>
        <taxon>Sar</taxon>
        <taxon>Alveolata</taxon>
        <taxon>Ciliophora</taxon>
        <taxon>Postciliodesmatophora</taxon>
        <taxon>Heterotrichea</taxon>
        <taxon>Heterotrichida</taxon>
        <taxon>Stentoridae</taxon>
        <taxon>Stentor</taxon>
    </lineage>
</organism>